<keyword evidence="3" id="KW-0732">Signal</keyword>
<dbReference type="Pfam" id="PF05738">
    <property type="entry name" value="Cna_B"/>
    <property type="match status" value="4"/>
</dbReference>
<dbReference type="InterPro" id="IPR008454">
    <property type="entry name" value="Collagen-bd_Cna-like_B-typ_dom"/>
</dbReference>
<dbReference type="Proteomes" id="UP000051500">
    <property type="component" value="Unassembled WGS sequence"/>
</dbReference>
<dbReference type="InterPro" id="IPR019931">
    <property type="entry name" value="LPXTG_anchor"/>
</dbReference>
<dbReference type="eggNOG" id="COG4932">
    <property type="taxonomic scope" value="Bacteria"/>
</dbReference>
<keyword evidence="5" id="KW-0472">Membrane</keyword>
<dbReference type="STRING" id="1122146.IV53_GL001205"/>
<keyword evidence="1" id="KW-0134">Cell wall</keyword>
<evidence type="ECO:0000256" key="5">
    <source>
        <dbReference type="SAM" id="Phobius"/>
    </source>
</evidence>
<dbReference type="NCBIfam" id="TIGR01167">
    <property type="entry name" value="LPXTG_anchor"/>
    <property type="match status" value="1"/>
</dbReference>
<keyword evidence="4" id="KW-0572">Peptidoglycan-anchor</keyword>
<dbReference type="EMBL" id="JQBZ01000011">
    <property type="protein sequence ID" value="KRN89528.1"/>
    <property type="molecule type" value="Genomic_DNA"/>
</dbReference>
<keyword evidence="5" id="KW-0812">Transmembrane</keyword>
<accession>A0A0R2KJI1</accession>
<dbReference type="AlphaFoldDB" id="A0A0R2KJI1"/>
<keyword evidence="2" id="KW-0964">Secreted</keyword>
<keyword evidence="5" id="KW-1133">Transmembrane helix</keyword>
<protein>
    <submittedName>
        <fullName evidence="7">AggL protein</fullName>
    </submittedName>
</protein>
<organism evidence="7 8">
    <name type="scientific">Ligilactobacillus ceti DSM 22408</name>
    <dbReference type="NCBI Taxonomy" id="1122146"/>
    <lineage>
        <taxon>Bacteria</taxon>
        <taxon>Bacillati</taxon>
        <taxon>Bacillota</taxon>
        <taxon>Bacilli</taxon>
        <taxon>Lactobacillales</taxon>
        <taxon>Lactobacillaceae</taxon>
        <taxon>Ligilactobacillus</taxon>
    </lineage>
</organism>
<keyword evidence="8" id="KW-1185">Reference proteome</keyword>
<gene>
    <name evidence="7" type="ORF">IV53_GL001205</name>
</gene>
<dbReference type="CDD" id="cd00222">
    <property type="entry name" value="CollagenBindB"/>
    <property type="match status" value="4"/>
</dbReference>
<feature type="domain" description="Gram-positive cocci surface proteins LPxTG" evidence="6">
    <location>
        <begin position="428"/>
        <end position="460"/>
    </location>
</feature>
<evidence type="ECO:0000256" key="3">
    <source>
        <dbReference type="ARBA" id="ARBA00022729"/>
    </source>
</evidence>
<dbReference type="Gene3D" id="2.60.40.1140">
    <property type="entry name" value="Collagen-binding surface protein Cna, B-type domain"/>
    <property type="match status" value="4"/>
</dbReference>
<dbReference type="Pfam" id="PF00746">
    <property type="entry name" value="Gram_pos_anchor"/>
    <property type="match status" value="1"/>
</dbReference>
<evidence type="ECO:0000256" key="2">
    <source>
        <dbReference type="ARBA" id="ARBA00022525"/>
    </source>
</evidence>
<feature type="transmembrane region" description="Helical" evidence="5">
    <location>
        <begin position="438"/>
        <end position="455"/>
    </location>
</feature>
<name>A0A0R2KJI1_9LACO</name>
<dbReference type="PATRIC" id="fig|1122146.4.peg.1242"/>
<comment type="caution">
    <text evidence="7">The sequence shown here is derived from an EMBL/GenBank/DDBJ whole genome shotgun (WGS) entry which is preliminary data.</text>
</comment>
<reference evidence="7 8" key="1">
    <citation type="journal article" date="2015" name="Genome Announc.">
        <title>Expanding the biotechnology potential of lactobacilli through comparative genomics of 213 strains and associated genera.</title>
        <authorList>
            <person name="Sun Z."/>
            <person name="Harris H.M."/>
            <person name="McCann A."/>
            <person name="Guo C."/>
            <person name="Argimon S."/>
            <person name="Zhang W."/>
            <person name="Yang X."/>
            <person name="Jeffery I.B."/>
            <person name="Cooney J.C."/>
            <person name="Kagawa T.F."/>
            <person name="Liu W."/>
            <person name="Song Y."/>
            <person name="Salvetti E."/>
            <person name="Wrobel A."/>
            <person name="Rasinkangas P."/>
            <person name="Parkhill J."/>
            <person name="Rea M.C."/>
            <person name="O'Sullivan O."/>
            <person name="Ritari J."/>
            <person name="Douillard F.P."/>
            <person name="Paul Ross R."/>
            <person name="Yang R."/>
            <person name="Briner A.E."/>
            <person name="Felis G.E."/>
            <person name="de Vos W.M."/>
            <person name="Barrangou R."/>
            <person name="Klaenhammer T.R."/>
            <person name="Caufield P.W."/>
            <person name="Cui Y."/>
            <person name="Zhang H."/>
            <person name="O'Toole P.W."/>
        </authorList>
    </citation>
    <scope>NUCLEOTIDE SEQUENCE [LARGE SCALE GENOMIC DNA]</scope>
    <source>
        <strain evidence="7 8">DSM 22408</strain>
    </source>
</reference>
<evidence type="ECO:0000313" key="7">
    <source>
        <dbReference type="EMBL" id="KRN89528.1"/>
    </source>
</evidence>
<evidence type="ECO:0000256" key="4">
    <source>
        <dbReference type="ARBA" id="ARBA00023088"/>
    </source>
</evidence>
<proteinExistence type="predicted"/>
<dbReference type="PROSITE" id="PS50847">
    <property type="entry name" value="GRAM_POS_ANCHORING"/>
    <property type="match status" value="1"/>
</dbReference>
<sequence>MTYSVKELDVPTGYQASVKGLTITNTHQTKVTDQDIVINKVWKDKNNQDGMRPELIKVKLIATADRKEVASLSKEYDLKATEGWKHNFGKLQANYQGHAVTYSVKEIDVPTGYQASVKGFTITNTHQTLTTMVTGHKIWDDNNDQDGVRPEEITVHLYANDQDTGKTTQAKKANNWNYLFDNLDLKKAGQVIKYTVKEDQVDKYLEPEYSSAKISEHETKIDITNKHNIEKTSVAGHKIWDDNNNQDGIRPANITINLLANGKLVQTQVVNADNNWNYHFDDLDKFADQKEINYTITEDAVDKYTTENDPTNKWNVINHYTPQTRSVTVTKEWDDQNDHDHLRPTSIQVQLFANGLPTGEVVTLTADQNWTYTWKNLAVNQAQNKIQYTVAEVSSVKGYSVKVNNANAGNIIITNTHTVKKVDDTEKMPATGEGSSQLMSILGMAMMSLLGFVVYRRKLN</sequence>
<evidence type="ECO:0000313" key="8">
    <source>
        <dbReference type="Proteomes" id="UP000051500"/>
    </source>
</evidence>
<dbReference type="SUPFAM" id="SSF49478">
    <property type="entry name" value="Cna protein B-type domain"/>
    <property type="match status" value="4"/>
</dbReference>
<evidence type="ECO:0000256" key="1">
    <source>
        <dbReference type="ARBA" id="ARBA00022512"/>
    </source>
</evidence>
<evidence type="ECO:0000259" key="6">
    <source>
        <dbReference type="PROSITE" id="PS50847"/>
    </source>
</evidence>